<dbReference type="eggNOG" id="COG4717">
    <property type="taxonomic scope" value="Bacteria"/>
</dbReference>
<dbReference type="KEGG" id="lfc:LFE_0165"/>
<dbReference type="PANTHER" id="PTHR41259:SF1">
    <property type="entry name" value="DOUBLE-STRAND BREAK REPAIR RAD50 ATPASE, PUTATIVE-RELATED"/>
    <property type="match status" value="1"/>
</dbReference>
<dbReference type="Gene3D" id="3.40.50.300">
    <property type="entry name" value="P-loop containing nucleotide triphosphate hydrolases"/>
    <property type="match status" value="2"/>
</dbReference>
<dbReference type="OrthoDB" id="9789562at2"/>
<feature type="coiled-coil region" evidence="1">
    <location>
        <begin position="177"/>
        <end position="204"/>
    </location>
</feature>
<evidence type="ECO:0000256" key="1">
    <source>
        <dbReference type="SAM" id="Coils"/>
    </source>
</evidence>
<dbReference type="InterPro" id="IPR038734">
    <property type="entry name" value="YhaN_AAA"/>
</dbReference>
<dbReference type="PATRIC" id="fig|1162668.3.peg.195"/>
<accession>I0IKU4</accession>
<gene>
    <name evidence="3" type="ordered locus">LFE_0165</name>
</gene>
<organism evidence="3 4">
    <name type="scientific">Leptospirillum ferrooxidans (strain C2-3)</name>
    <dbReference type="NCBI Taxonomy" id="1162668"/>
    <lineage>
        <taxon>Bacteria</taxon>
        <taxon>Pseudomonadati</taxon>
        <taxon>Nitrospirota</taxon>
        <taxon>Nitrospiria</taxon>
        <taxon>Nitrospirales</taxon>
        <taxon>Nitrospiraceae</taxon>
        <taxon>Leptospirillum</taxon>
    </lineage>
</organism>
<dbReference type="EMBL" id="AP012342">
    <property type="protein sequence ID" value="BAM05893.1"/>
    <property type="molecule type" value="Genomic_DNA"/>
</dbReference>
<keyword evidence="1" id="KW-0175">Coiled coil</keyword>
<evidence type="ECO:0000313" key="4">
    <source>
        <dbReference type="Proteomes" id="UP000007382"/>
    </source>
</evidence>
<dbReference type="RefSeq" id="WP_014448387.1">
    <property type="nucleotide sequence ID" value="NC_017094.1"/>
</dbReference>
<keyword evidence="4" id="KW-1185">Reference proteome</keyword>
<dbReference type="Proteomes" id="UP000007382">
    <property type="component" value="Chromosome"/>
</dbReference>
<name>I0IKU4_LEPFC</name>
<evidence type="ECO:0000259" key="2">
    <source>
        <dbReference type="Pfam" id="PF13514"/>
    </source>
</evidence>
<dbReference type="PANTHER" id="PTHR41259">
    <property type="entry name" value="DOUBLE-STRAND BREAK REPAIR RAD50 ATPASE, PUTATIVE-RELATED"/>
    <property type="match status" value="1"/>
</dbReference>
<dbReference type="eggNOG" id="COG1196">
    <property type="taxonomic scope" value="Bacteria"/>
</dbReference>
<dbReference type="SUPFAM" id="SSF52540">
    <property type="entry name" value="P-loop containing nucleoside triphosphate hydrolases"/>
    <property type="match status" value="1"/>
</dbReference>
<dbReference type="Pfam" id="PF13514">
    <property type="entry name" value="AAA_27"/>
    <property type="match status" value="1"/>
</dbReference>
<dbReference type="HOGENOM" id="CLU_006135_0_0_0"/>
<dbReference type="STRING" id="1162668.LFE_0165"/>
<proteinExistence type="predicted"/>
<dbReference type="AlphaFoldDB" id="I0IKU4"/>
<reference evidence="4" key="2">
    <citation type="submission" date="2012-03" db="EMBL/GenBank/DDBJ databases">
        <title>The complete genome sequence of the pioneer microbe on fresh volcanic deposit, Leptospirillum ferrooxidans strain C2-3.</title>
        <authorList>
            <person name="Fujimura R."/>
            <person name="Sato Y."/>
            <person name="Nishizawa T."/>
            <person name="Nanba K."/>
            <person name="Oshima K."/>
            <person name="Hattori M."/>
            <person name="Kamijo T."/>
            <person name="Ohta H."/>
        </authorList>
    </citation>
    <scope>NUCLEOTIDE SEQUENCE [LARGE SCALE GENOMIC DNA]</scope>
    <source>
        <strain evidence="4">C2-3</strain>
    </source>
</reference>
<sequence>MRLSRLDLKRYGRFTDAVIDFPAGTHDFHLVFGPNEAGKSTTLSAISDLLYGISHNSPYNFLHSYGDMRIGAVLENPTSSIEFFRRKGKKETLLSGDGTAHPLGDGALSPFLGGYDRVFFERMFSLDYPRLNEGGRELLEARDDAGQILFSAGTGIAGLRKHLDSIEAKLDGLWGARRSSKRKYSQLEERLKDNERILREHSLSGSKWLSLKEEVSRIRDECDRVDRQIFEKTLSLRKLERVRRVFRDLVRFDQIESEIASIGQLPFLPGNAREKLESAQEKITGARIQGETLKERLEHSISDRKKILPDEKILSRANEIARLHEVRIHVQKALEDLPKRQSELLSMVGELRSLARELSWETLEADLLLSMIPPRSRSVAVSKRLSERVELLSFLSAAERALMEARAAQDGLQKRQLGMMPPVDLTGLESALSAYRNASHLLSPLESFRKERSEHDSEIRLRLASLVPSVRSLEDLLSIHPPGMGQIHEFQDRFKDWELMERDRSRKVEAARQEIGSLSASRDGIFQRERLVTKDILESLREKRNQAWEVVKYIHVHGAPPPGSGTAENPGKKDPVSSFEELQREVDVVSDRRFDNAHFEASVRVIAQKLDEQQGLLDELLAQDQLALGVREGLFREWKDLWEGAPFFPDSPEVMLKWAMDREALLELSSRRELCEEKIRMVSGEISSLRSRFERELLSLEEKRNLTGEESLEFLVEMSEKRLRELSEGASLWKLLNQQVQKGEEEVNRRQLELDLAIRRFREWESRWENAVREIGIVSSRDPEAVSQFLEIIDRMRVLEEPVRDLTHRVRSIQKDADDFHGMVRSLVPLVAPDLLGETPDDSMRIIEKRLEQSQMAVELCQQKDQDILSIEKSIRHYRELDREGSETIRTLLEAANVPDGSSLAEIILKKERMLALEAEKELLSAALFKNGDGYSFPDLRRECEEIPDPALLAELVEEGTGEMESLRSHYKVLLEERTRLNNAFSSLGGDLLAVEAASDRQRILSEMREVAEQVVYLKGSSILLRWSIDRYRKEHQGPLLSRASVLFSRLTLGSFESLGIDYDDEDRMGILGFRPDGPPVGVSQMSTGTADQLFLALRLAAVHEFLDHSIPMPFIADDLLINLDDGRAKAALEVLWELSAKTQVIFLTHHQHLVELGRETLGERVPVSVLSSSH</sequence>
<reference evidence="3 4" key="1">
    <citation type="journal article" date="2012" name="J. Bacteriol.">
        <title>Complete Genome Sequence of Leptospirillum ferrooxidans Strain C2-3, Isolated from a Fresh Volcanic Ash Deposit on the Island of Miyake, Japan.</title>
        <authorList>
            <person name="Fujimura R."/>
            <person name="Sato Y."/>
            <person name="Nishizawa T."/>
            <person name="Oshima K."/>
            <person name="Kim S.-W."/>
            <person name="Hattori M."/>
            <person name="Kamijo T."/>
            <person name="Ohta H."/>
        </authorList>
    </citation>
    <scope>NUCLEOTIDE SEQUENCE [LARGE SCALE GENOMIC DNA]</scope>
    <source>
        <strain evidence="3 4">C2-3</strain>
    </source>
</reference>
<dbReference type="InterPro" id="IPR027417">
    <property type="entry name" value="P-loop_NTPase"/>
</dbReference>
<feature type="domain" description="YhaN AAA" evidence="2">
    <location>
        <begin position="1"/>
        <end position="208"/>
    </location>
</feature>
<protein>
    <recommendedName>
        <fullName evidence="2">YhaN AAA domain-containing protein</fullName>
    </recommendedName>
</protein>
<evidence type="ECO:0000313" key="3">
    <source>
        <dbReference type="EMBL" id="BAM05893.1"/>
    </source>
</evidence>